<evidence type="ECO:0000313" key="2">
    <source>
        <dbReference type="WBParaSite" id="nRc.2.0.1.t37477-RA"/>
    </source>
</evidence>
<dbReference type="AlphaFoldDB" id="A0A915KFI0"/>
<protein>
    <submittedName>
        <fullName evidence="2">Uncharacterized protein</fullName>
    </submittedName>
</protein>
<name>A0A915KFI0_ROMCU</name>
<accession>A0A915KFI0</accession>
<reference evidence="2" key="1">
    <citation type="submission" date="2022-11" db="UniProtKB">
        <authorList>
            <consortium name="WormBaseParasite"/>
        </authorList>
    </citation>
    <scope>IDENTIFICATION</scope>
</reference>
<sequence length="183" mass="21128">MCGNIIEDNPEYCNNTAPGNWFIVVDASWSNDNSLYEKTKVYYEEQKKIVDQIIEYISKVNGGIAISDDKHEISIILATDSKIDVIRNLCNSETEGRKLPPKVGPTTDGIPLGEILEEIDQQSTHCNWRPNRQRFVLCKCFVMNTTFPCPKRSIKSNFHTFNDERPYHAEFNKSHTEDYVYLK</sequence>
<proteinExistence type="predicted"/>
<dbReference type="WBParaSite" id="nRc.2.0.1.t37477-RA">
    <property type="protein sequence ID" value="nRc.2.0.1.t37477-RA"/>
    <property type="gene ID" value="nRc.2.0.1.g37477"/>
</dbReference>
<dbReference type="Proteomes" id="UP000887565">
    <property type="component" value="Unplaced"/>
</dbReference>
<evidence type="ECO:0000313" key="1">
    <source>
        <dbReference type="Proteomes" id="UP000887565"/>
    </source>
</evidence>
<keyword evidence="1" id="KW-1185">Reference proteome</keyword>
<organism evidence="1 2">
    <name type="scientific">Romanomermis culicivorax</name>
    <name type="common">Nematode worm</name>
    <dbReference type="NCBI Taxonomy" id="13658"/>
    <lineage>
        <taxon>Eukaryota</taxon>
        <taxon>Metazoa</taxon>
        <taxon>Ecdysozoa</taxon>
        <taxon>Nematoda</taxon>
        <taxon>Enoplea</taxon>
        <taxon>Dorylaimia</taxon>
        <taxon>Mermithida</taxon>
        <taxon>Mermithoidea</taxon>
        <taxon>Mermithidae</taxon>
        <taxon>Romanomermis</taxon>
    </lineage>
</organism>